<name>A0A1Y4L935_9FIRM</name>
<comment type="caution">
    <text evidence="1">The sequence shown here is derived from an EMBL/GenBank/DDBJ whole genome shotgun (WGS) entry which is preliminary data.</text>
</comment>
<sequence length="114" mass="13358">MESAIKKEQRRLLKLFSGIEETKQKLVLGLIERAAFMRVQLDELEDDLNTYGWTEWFSQGDQEPYKRKRPEAEVYNQTNGNYQKIIRQLTDLLPKSVEAPPDDGFDSFVTSRET</sequence>
<evidence type="ECO:0000313" key="1">
    <source>
        <dbReference type="EMBL" id="OUP53246.1"/>
    </source>
</evidence>
<gene>
    <name evidence="1" type="ORF">B5F17_06600</name>
</gene>
<reference evidence="2" key="1">
    <citation type="submission" date="2017-04" db="EMBL/GenBank/DDBJ databases">
        <title>Function of individual gut microbiota members based on whole genome sequencing of pure cultures obtained from chicken caecum.</title>
        <authorList>
            <person name="Medvecky M."/>
            <person name="Cejkova D."/>
            <person name="Polansky O."/>
            <person name="Karasova D."/>
            <person name="Kubasova T."/>
            <person name="Cizek A."/>
            <person name="Rychlik I."/>
        </authorList>
    </citation>
    <scope>NUCLEOTIDE SEQUENCE [LARGE SCALE GENOMIC DNA]</scope>
    <source>
        <strain evidence="2">An180</strain>
    </source>
</reference>
<dbReference type="Proteomes" id="UP000195897">
    <property type="component" value="Unassembled WGS sequence"/>
</dbReference>
<protein>
    <submittedName>
        <fullName evidence="1">Uncharacterized protein</fullName>
    </submittedName>
</protein>
<accession>A0A1Y4L935</accession>
<proteinExistence type="predicted"/>
<dbReference type="EMBL" id="NFKK01000005">
    <property type="protein sequence ID" value="OUP53246.1"/>
    <property type="molecule type" value="Genomic_DNA"/>
</dbReference>
<dbReference type="AlphaFoldDB" id="A0A1Y4L935"/>
<organism evidence="1 2">
    <name type="scientific">Butyricicoccus pullicaecorum</name>
    <dbReference type="NCBI Taxonomy" id="501571"/>
    <lineage>
        <taxon>Bacteria</taxon>
        <taxon>Bacillati</taxon>
        <taxon>Bacillota</taxon>
        <taxon>Clostridia</taxon>
        <taxon>Eubacteriales</taxon>
        <taxon>Butyricicoccaceae</taxon>
        <taxon>Butyricicoccus</taxon>
    </lineage>
</organism>
<evidence type="ECO:0000313" key="2">
    <source>
        <dbReference type="Proteomes" id="UP000195897"/>
    </source>
</evidence>